<dbReference type="SUPFAM" id="SSF140500">
    <property type="entry name" value="BAS1536-like"/>
    <property type="match status" value="1"/>
</dbReference>
<accession>A0ABW5C205</accession>
<dbReference type="RefSeq" id="WP_247339939.1">
    <property type="nucleotide sequence ID" value="NZ_CP095550.1"/>
</dbReference>
<evidence type="ECO:0000313" key="2">
    <source>
        <dbReference type="Proteomes" id="UP001597318"/>
    </source>
</evidence>
<dbReference type="Pfam" id="PF09388">
    <property type="entry name" value="SpoOE-like"/>
    <property type="match status" value="1"/>
</dbReference>
<organism evidence="1 2">
    <name type="scientific">Metabacillus endolithicus</name>
    <dbReference type="NCBI Taxonomy" id="1535204"/>
    <lineage>
        <taxon>Bacteria</taxon>
        <taxon>Bacillati</taxon>
        <taxon>Bacillota</taxon>
        <taxon>Bacilli</taxon>
        <taxon>Bacillales</taxon>
        <taxon>Bacillaceae</taxon>
        <taxon>Metabacillus</taxon>
    </lineage>
</organism>
<dbReference type="EMBL" id="JBHUIK010000006">
    <property type="protein sequence ID" value="MFD2216303.1"/>
    <property type="molecule type" value="Genomic_DNA"/>
</dbReference>
<keyword evidence="2" id="KW-1185">Reference proteome</keyword>
<reference evidence="2" key="1">
    <citation type="journal article" date="2019" name="Int. J. Syst. Evol. Microbiol.">
        <title>The Global Catalogue of Microorganisms (GCM) 10K type strain sequencing project: providing services to taxonomists for standard genome sequencing and annotation.</title>
        <authorList>
            <consortium name="The Broad Institute Genomics Platform"/>
            <consortium name="The Broad Institute Genome Sequencing Center for Infectious Disease"/>
            <person name="Wu L."/>
            <person name="Ma J."/>
        </authorList>
    </citation>
    <scope>NUCLEOTIDE SEQUENCE [LARGE SCALE GENOMIC DNA]</scope>
    <source>
        <strain evidence="2">CGMCC 1.15474</strain>
    </source>
</reference>
<name>A0ABW5C205_9BACI</name>
<dbReference type="InterPro" id="IPR037208">
    <property type="entry name" value="Spo0E-like_sf"/>
</dbReference>
<dbReference type="InterPro" id="IPR036638">
    <property type="entry name" value="HLH_DNA-bd_sf"/>
</dbReference>
<gene>
    <name evidence="1" type="ORF">ACFSKK_21745</name>
</gene>
<evidence type="ECO:0000313" key="1">
    <source>
        <dbReference type="EMBL" id="MFD2216303.1"/>
    </source>
</evidence>
<comment type="caution">
    <text evidence="1">The sequence shown here is derived from an EMBL/GenBank/DDBJ whole genome shotgun (WGS) entry which is preliminary data.</text>
</comment>
<dbReference type="Gene3D" id="4.10.280.10">
    <property type="entry name" value="Helix-loop-helix DNA-binding domain"/>
    <property type="match status" value="1"/>
</dbReference>
<proteinExistence type="predicted"/>
<sequence>MFTNEIEIKRKNLIKTAKKYGINSDQTIQCSQELDMLLLQEILGSNKHLINDDKQVKEYI</sequence>
<protein>
    <submittedName>
        <fullName evidence="1">Aspartyl-phosphate phosphatase Spo0E family protein</fullName>
    </submittedName>
</protein>
<dbReference type="InterPro" id="IPR018540">
    <property type="entry name" value="Spo0E-like"/>
</dbReference>
<dbReference type="Proteomes" id="UP001597318">
    <property type="component" value="Unassembled WGS sequence"/>
</dbReference>
<dbReference type="PANTHER" id="PTHR41263:SF1">
    <property type="entry name" value="ASPARTYL-PHOSPHATE PHOSPHATASE YISI"/>
    <property type="match status" value="1"/>
</dbReference>
<dbReference type="InterPro" id="IPR053028">
    <property type="entry name" value="Spo0E-like_phosphatase"/>
</dbReference>
<dbReference type="PANTHER" id="PTHR41263">
    <property type="entry name" value="ASPARTYL-PHOSPHATE PHOSPHATASE YISI"/>
    <property type="match status" value="1"/>
</dbReference>